<evidence type="ECO:0000313" key="2">
    <source>
        <dbReference type="Proteomes" id="UP001165960"/>
    </source>
</evidence>
<accession>A0ACC2TBX7</accession>
<sequence>MLCQSSDGSILDLLKKRGWGYEINCGVSGLYSGFTLYGITLILTPQGRENIKDIIELVLQAIVFIEKNGINENYFQEVNVHLAATDDQVKQIMKMQWISDMHDEPVIQAQRIAELMQHHYKYDNVLGLDLVLEYHPHAIQNIISQMTLDNLR</sequence>
<organism evidence="1 2">
    <name type="scientific">Entomophthora muscae</name>
    <dbReference type="NCBI Taxonomy" id="34485"/>
    <lineage>
        <taxon>Eukaryota</taxon>
        <taxon>Fungi</taxon>
        <taxon>Fungi incertae sedis</taxon>
        <taxon>Zoopagomycota</taxon>
        <taxon>Entomophthoromycotina</taxon>
        <taxon>Entomophthoromycetes</taxon>
        <taxon>Entomophthorales</taxon>
        <taxon>Entomophthoraceae</taxon>
        <taxon>Entomophthora</taxon>
    </lineage>
</organism>
<protein>
    <submittedName>
        <fullName evidence="1">Uncharacterized protein</fullName>
    </submittedName>
</protein>
<name>A0ACC2TBX7_9FUNG</name>
<comment type="caution">
    <text evidence="1">The sequence shown here is derived from an EMBL/GenBank/DDBJ whole genome shotgun (WGS) entry which is preliminary data.</text>
</comment>
<gene>
    <name evidence="1" type="ORF">DSO57_1029969</name>
</gene>
<dbReference type="Proteomes" id="UP001165960">
    <property type="component" value="Unassembled WGS sequence"/>
</dbReference>
<proteinExistence type="predicted"/>
<dbReference type="EMBL" id="QTSX02003042">
    <property type="protein sequence ID" value="KAJ9072189.1"/>
    <property type="molecule type" value="Genomic_DNA"/>
</dbReference>
<reference evidence="1" key="1">
    <citation type="submission" date="2022-04" db="EMBL/GenBank/DDBJ databases">
        <title>Genome of the entomopathogenic fungus Entomophthora muscae.</title>
        <authorList>
            <person name="Elya C."/>
            <person name="Lovett B.R."/>
            <person name="Lee E."/>
            <person name="Macias A.M."/>
            <person name="Hajek A.E."/>
            <person name="De Bivort B.L."/>
            <person name="Kasson M.T."/>
            <person name="De Fine Licht H.H."/>
            <person name="Stajich J.E."/>
        </authorList>
    </citation>
    <scope>NUCLEOTIDE SEQUENCE</scope>
    <source>
        <strain evidence="1">Berkeley</strain>
    </source>
</reference>
<evidence type="ECO:0000313" key="1">
    <source>
        <dbReference type="EMBL" id="KAJ9072189.1"/>
    </source>
</evidence>
<keyword evidence="2" id="KW-1185">Reference proteome</keyword>